<dbReference type="PANTHER" id="PTHR45749:SF14">
    <property type="entry name" value="TTF-TYPE DOMAIN-CONTAINING PROTEIN"/>
    <property type="match status" value="1"/>
</dbReference>
<evidence type="ECO:0000259" key="2">
    <source>
        <dbReference type="Pfam" id="PF05699"/>
    </source>
</evidence>
<protein>
    <recommendedName>
        <fullName evidence="2">HAT C-terminal dimerisation domain-containing protein</fullName>
    </recommendedName>
</protein>
<dbReference type="InterPro" id="IPR008906">
    <property type="entry name" value="HATC_C_dom"/>
</dbReference>
<dbReference type="Proteomes" id="UP000440578">
    <property type="component" value="Unassembled WGS sequence"/>
</dbReference>
<dbReference type="OrthoDB" id="6378809at2759"/>
<dbReference type="PANTHER" id="PTHR45749">
    <property type="match status" value="1"/>
</dbReference>
<dbReference type="AlphaFoldDB" id="A0A6A4VTH3"/>
<name>A0A6A4VTH3_AMPAM</name>
<feature type="region of interest" description="Disordered" evidence="1">
    <location>
        <begin position="51"/>
        <end position="75"/>
    </location>
</feature>
<evidence type="ECO:0000256" key="1">
    <source>
        <dbReference type="SAM" id="MobiDB-lite"/>
    </source>
</evidence>
<comment type="caution">
    <text evidence="3">The sequence shown here is derived from an EMBL/GenBank/DDBJ whole genome shotgun (WGS) entry which is preliminary data.</text>
</comment>
<dbReference type="GO" id="GO:0046983">
    <property type="term" value="F:protein dimerization activity"/>
    <property type="evidence" value="ECO:0007669"/>
    <property type="project" value="InterPro"/>
</dbReference>
<reference evidence="3 4" key="1">
    <citation type="submission" date="2019-07" db="EMBL/GenBank/DDBJ databases">
        <title>Draft genome assembly of a fouling barnacle, Amphibalanus amphitrite (Darwin, 1854): The first reference genome for Thecostraca.</title>
        <authorList>
            <person name="Kim W."/>
        </authorList>
    </citation>
    <scope>NUCLEOTIDE SEQUENCE [LARGE SCALE GENOMIC DNA]</scope>
    <source>
        <strain evidence="3">SNU_AA5</strain>
        <tissue evidence="3">Soma without cirri and trophi</tissue>
    </source>
</reference>
<dbReference type="EMBL" id="VIIS01001708">
    <property type="protein sequence ID" value="KAF0294042.1"/>
    <property type="molecule type" value="Genomic_DNA"/>
</dbReference>
<evidence type="ECO:0000313" key="3">
    <source>
        <dbReference type="EMBL" id="KAF0294042.1"/>
    </source>
</evidence>
<dbReference type="Pfam" id="PF05699">
    <property type="entry name" value="Dimer_Tnp_hAT"/>
    <property type="match status" value="1"/>
</dbReference>
<proteinExistence type="predicted"/>
<accession>A0A6A4VTH3</accession>
<gene>
    <name evidence="3" type="ORF">FJT64_008255</name>
</gene>
<keyword evidence="4" id="KW-1185">Reference proteome</keyword>
<sequence length="262" mass="28826">MKSVQGSQQTLAANLQLVDVLHSAVSGQRSRFDSFYASTVGKAEELGVSPPSLKRVIRPPRRLDDGSEPYRPQTPEDHYRPLYLLAVDRLCAALGERYGSGEGRGAAVTDERRVSQAESALLTANADDLSATAAFYQLDEGRLALHCQMLQDVCQDEGIPLGSLADVVSALRRPHLAQLLPECVGLLRLVLTAPATTCTAERSFSQLRRLKNWLRSNMSQARLNHAAVCAVYAEQLHALDRQALMREFATRTPQRVNVFGWG</sequence>
<feature type="domain" description="HAT C-terminal dimerisation" evidence="2">
    <location>
        <begin position="180"/>
        <end position="229"/>
    </location>
</feature>
<evidence type="ECO:0000313" key="4">
    <source>
        <dbReference type="Proteomes" id="UP000440578"/>
    </source>
</evidence>
<organism evidence="3 4">
    <name type="scientific">Amphibalanus amphitrite</name>
    <name type="common">Striped barnacle</name>
    <name type="synonym">Balanus amphitrite</name>
    <dbReference type="NCBI Taxonomy" id="1232801"/>
    <lineage>
        <taxon>Eukaryota</taxon>
        <taxon>Metazoa</taxon>
        <taxon>Ecdysozoa</taxon>
        <taxon>Arthropoda</taxon>
        <taxon>Crustacea</taxon>
        <taxon>Multicrustacea</taxon>
        <taxon>Cirripedia</taxon>
        <taxon>Thoracica</taxon>
        <taxon>Thoracicalcarea</taxon>
        <taxon>Balanomorpha</taxon>
        <taxon>Balanoidea</taxon>
        <taxon>Balanidae</taxon>
        <taxon>Amphibalaninae</taxon>
        <taxon>Amphibalanus</taxon>
    </lineage>
</organism>